<dbReference type="AlphaFoldDB" id="A0A7H9BG21"/>
<dbReference type="KEGG" id="chiz:HQ393_04930"/>
<proteinExistence type="predicted"/>
<organism evidence="1 2">
    <name type="scientific">Chitinibacter bivalviorum</name>
    <dbReference type="NCBI Taxonomy" id="2739434"/>
    <lineage>
        <taxon>Bacteria</taxon>
        <taxon>Pseudomonadati</taxon>
        <taxon>Pseudomonadota</taxon>
        <taxon>Betaproteobacteria</taxon>
        <taxon>Neisseriales</taxon>
        <taxon>Chitinibacteraceae</taxon>
        <taxon>Chitinibacter</taxon>
    </lineage>
</organism>
<dbReference type="EMBL" id="CP058627">
    <property type="protein sequence ID" value="QLG87650.1"/>
    <property type="molecule type" value="Genomic_DNA"/>
</dbReference>
<name>A0A7H9BG21_9NEIS</name>
<keyword evidence="2" id="KW-1185">Reference proteome</keyword>
<sequence>MNESAMTVTASGINIAATATSASAALPQTSNGTAPKYVRIAATAETYVKLGTSAGVTASSVDLLVQPADAVVLRCWGFTHIAALAGSTSKVSVVPLEDQ</sequence>
<accession>A0A7H9BG21</accession>
<evidence type="ECO:0000313" key="1">
    <source>
        <dbReference type="EMBL" id="QLG87650.1"/>
    </source>
</evidence>
<reference evidence="1 2" key="1">
    <citation type="submission" date="2020-07" db="EMBL/GenBank/DDBJ databases">
        <title>Complete genome sequence of Chitinibacter sp. 2T18.</title>
        <authorList>
            <person name="Bae J.-W."/>
            <person name="Choi J.-W."/>
        </authorList>
    </citation>
    <scope>NUCLEOTIDE SEQUENCE [LARGE SCALE GENOMIC DNA]</scope>
    <source>
        <strain evidence="1 2">2T18</strain>
    </source>
</reference>
<evidence type="ECO:0000313" key="2">
    <source>
        <dbReference type="Proteomes" id="UP000509597"/>
    </source>
</evidence>
<dbReference type="Proteomes" id="UP000509597">
    <property type="component" value="Chromosome"/>
</dbReference>
<protein>
    <submittedName>
        <fullName evidence="1">Uncharacterized protein</fullName>
    </submittedName>
</protein>
<gene>
    <name evidence="1" type="ORF">HQ393_04930</name>
</gene>
<dbReference type="RefSeq" id="WP_179357731.1">
    <property type="nucleotide sequence ID" value="NZ_CP058627.1"/>
</dbReference>